<dbReference type="EMBL" id="JAQOSP010000037">
    <property type="protein sequence ID" value="MDJ1168839.1"/>
    <property type="molecule type" value="Genomic_DNA"/>
</dbReference>
<sequence>MDKSQFDKLLQQLEDSAPERYEILRSFLAGQSAKDIAQAKHLAGGTVRKHLSEVYKYFQILGKGNKQPKLLNLFLQHCPDMVAENHPLRAKIQQELTIPLLTGVVTVDSPRYVQRNIQSRIELEFRNLPEDQRLLLRIKGAQGLGKSSLLLRIEEWLSTECKHQVARIDLSNLEDTVFEDLETFLYNFTYIVTQAFRCKSDGLDEFWQKKIAVGIRCTDYLEAFVFSKVPDPKTLIIDGLDKVIGLKLIQSPFLQLLRSWHEQHMKKNSRDQQLVFPNLLLAYSTEPYAQYELSGSPLDNVGLPLELHEFTDNQIETLAQKYDLRWRKQEVLQLKDWLGGYPELLNHAFYHIKREGLNLNDFLAKVKQPDSPLIGHLQKKLKLLQDHPNLAQCFEQILQKQPCVNQFAKFQLEKAGLIKLENGQYQVRCRLYQEYFQEHPLVNHEG</sequence>
<name>A0ABT7APL0_9CYAN</name>
<evidence type="ECO:0000313" key="2">
    <source>
        <dbReference type="Proteomes" id="UP001235303"/>
    </source>
</evidence>
<comment type="caution">
    <text evidence="1">The sequence shown here is derived from an EMBL/GenBank/DDBJ whole genome shotgun (WGS) entry which is preliminary data.</text>
</comment>
<accession>A0ABT7APL0</accession>
<organism evidence="1 2">
    <name type="scientific">Roseofilum acuticapitatum BLCC-M154</name>
    <dbReference type="NCBI Taxonomy" id="3022444"/>
    <lineage>
        <taxon>Bacteria</taxon>
        <taxon>Bacillati</taxon>
        <taxon>Cyanobacteriota</taxon>
        <taxon>Cyanophyceae</taxon>
        <taxon>Desertifilales</taxon>
        <taxon>Desertifilaceae</taxon>
        <taxon>Roseofilum</taxon>
        <taxon>Roseofilum acuticapitatum</taxon>
    </lineage>
</organism>
<proteinExistence type="predicted"/>
<gene>
    <name evidence="1" type="ORF">PMG71_05320</name>
</gene>
<protein>
    <submittedName>
        <fullName evidence="1">AAA-like domain-containing protein</fullName>
    </submittedName>
</protein>
<keyword evidence="2" id="KW-1185">Reference proteome</keyword>
<dbReference type="Proteomes" id="UP001235303">
    <property type="component" value="Unassembled WGS sequence"/>
</dbReference>
<dbReference type="RefSeq" id="WP_283752602.1">
    <property type="nucleotide sequence ID" value="NZ_JAQOSP010000037.1"/>
</dbReference>
<dbReference type="SUPFAM" id="SSF52540">
    <property type="entry name" value="P-loop containing nucleoside triphosphate hydrolases"/>
    <property type="match status" value="1"/>
</dbReference>
<dbReference type="Pfam" id="PF14516">
    <property type="entry name" value="AAA_35"/>
    <property type="match status" value="1"/>
</dbReference>
<reference evidence="1 2" key="1">
    <citation type="submission" date="2023-01" db="EMBL/GenBank/DDBJ databases">
        <title>Novel diversity within Roseofilum (Cyanobacteria; Desertifilaceae) from marine benthic mats with descriptions of four novel species.</title>
        <authorList>
            <person name="Wang Y."/>
            <person name="Berthold D.E."/>
            <person name="Hu J."/>
            <person name="Lefler F.W."/>
            <person name="Laughinghouse H.D. IV."/>
        </authorList>
    </citation>
    <scope>NUCLEOTIDE SEQUENCE [LARGE SCALE GENOMIC DNA]</scope>
    <source>
        <strain evidence="1 2">BLCC-M154</strain>
    </source>
</reference>
<dbReference type="InterPro" id="IPR027417">
    <property type="entry name" value="P-loop_NTPase"/>
</dbReference>
<evidence type="ECO:0000313" key="1">
    <source>
        <dbReference type="EMBL" id="MDJ1168839.1"/>
    </source>
</evidence>